<reference evidence="5" key="2">
    <citation type="submission" date="2019-11" db="UniProtKB">
        <authorList>
            <consortium name="WormBaseParasite"/>
        </authorList>
    </citation>
    <scope>IDENTIFICATION</scope>
    <source>
        <strain evidence="5">Puerto Rican</strain>
    </source>
</reference>
<keyword evidence="4" id="KW-1185">Reference proteome</keyword>
<accession>A0A5K4F6Y8</accession>
<evidence type="ECO:0000256" key="1">
    <source>
        <dbReference type="SAM" id="MobiDB-lite"/>
    </source>
</evidence>
<feature type="transmembrane region" description="Helical" evidence="2">
    <location>
        <begin position="366"/>
        <end position="388"/>
    </location>
</feature>
<name>A0A5K4F6Y8_SCHMA</name>
<protein>
    <submittedName>
        <fullName evidence="5">Uncharacterized protein</fullName>
    </submittedName>
</protein>
<evidence type="ECO:0000313" key="4">
    <source>
        <dbReference type="Proteomes" id="UP000008854"/>
    </source>
</evidence>
<feature type="signal peptide" evidence="3">
    <location>
        <begin position="1"/>
        <end position="26"/>
    </location>
</feature>
<evidence type="ECO:0000256" key="2">
    <source>
        <dbReference type="SAM" id="Phobius"/>
    </source>
</evidence>
<feature type="region of interest" description="Disordered" evidence="1">
    <location>
        <begin position="228"/>
        <end position="248"/>
    </location>
</feature>
<evidence type="ECO:0000256" key="3">
    <source>
        <dbReference type="SAM" id="SignalP"/>
    </source>
</evidence>
<dbReference type="WBParaSite" id="Smp_318350.1">
    <property type="protein sequence ID" value="Smp_318350.1"/>
    <property type="gene ID" value="Smp_318350"/>
</dbReference>
<dbReference type="AlphaFoldDB" id="A0A5K4F6Y8"/>
<organism evidence="4 5">
    <name type="scientific">Schistosoma mansoni</name>
    <name type="common">Blood fluke</name>
    <dbReference type="NCBI Taxonomy" id="6183"/>
    <lineage>
        <taxon>Eukaryota</taxon>
        <taxon>Metazoa</taxon>
        <taxon>Spiralia</taxon>
        <taxon>Lophotrochozoa</taxon>
        <taxon>Platyhelminthes</taxon>
        <taxon>Trematoda</taxon>
        <taxon>Digenea</taxon>
        <taxon>Strigeidida</taxon>
        <taxon>Schistosomatoidea</taxon>
        <taxon>Schistosomatidae</taxon>
        <taxon>Schistosoma</taxon>
    </lineage>
</organism>
<dbReference type="Proteomes" id="UP000008854">
    <property type="component" value="Unassembled WGS sequence"/>
</dbReference>
<feature type="chain" id="PRO_5040286735" evidence="3">
    <location>
        <begin position="27"/>
        <end position="393"/>
    </location>
</feature>
<dbReference type="InParanoid" id="A0A5K4F6Y8"/>
<keyword evidence="2" id="KW-0812">Transmembrane</keyword>
<evidence type="ECO:0000313" key="5">
    <source>
        <dbReference type="WBParaSite" id="Smp_318350.1"/>
    </source>
</evidence>
<reference evidence="4" key="1">
    <citation type="journal article" date="2012" name="PLoS Negl. Trop. Dis.">
        <title>A systematically improved high quality genome and transcriptome of the human blood fluke Schistosoma mansoni.</title>
        <authorList>
            <person name="Protasio A.V."/>
            <person name="Tsai I.J."/>
            <person name="Babbage A."/>
            <person name="Nichol S."/>
            <person name="Hunt M."/>
            <person name="Aslett M.A."/>
            <person name="De Silva N."/>
            <person name="Velarde G.S."/>
            <person name="Anderson T.J."/>
            <person name="Clark R.C."/>
            <person name="Davidson C."/>
            <person name="Dillon G.P."/>
            <person name="Holroyd N.E."/>
            <person name="LoVerde P.T."/>
            <person name="Lloyd C."/>
            <person name="McQuillan J."/>
            <person name="Oliveira G."/>
            <person name="Otto T.D."/>
            <person name="Parker-Manuel S.J."/>
            <person name="Quail M.A."/>
            <person name="Wilson R.A."/>
            <person name="Zerlotini A."/>
            <person name="Dunne D.W."/>
            <person name="Berriman M."/>
        </authorList>
    </citation>
    <scope>NUCLEOTIDE SEQUENCE [LARGE SCALE GENOMIC DNA]</scope>
    <source>
        <strain evidence="4">Puerto Rican</strain>
    </source>
</reference>
<keyword evidence="2" id="KW-0472">Membrane</keyword>
<keyword evidence="3" id="KW-0732">Signal</keyword>
<proteinExistence type="predicted"/>
<keyword evidence="2" id="KW-1133">Transmembrane helix</keyword>
<sequence>MIQSNKHFSAFFAVLIAFSSLHTVNGQYEPAYLQTNMDGNDTNTNTFRVIHEQTAALAFEWKQMTHQYFSYVSLVQDIEMGFDKSVEVENGNMGLLKAIGEPCEVSNYRAEGYYKYYINRNFQTYLMTYKRVPRIKNVNLQLTTNMRPRLMWEREGPACEPTDSVIIFKGYSSQHLQMVIISSDEVDYYMNDFQTTEGMEGVFILFNKHGDRFSLPTMVKGTVNKVRKEPDSIQGPAPQIPSQTTEKTAVNTPPLNVAEKNKETTTLMTPPQIPSQTTEKTAVNTPPLNVAEKNKETTTLMTPPQIPSQTTEKTAVNTPPLNVAEKNKETTTLMTPPQIPSQTTEKTAVNTPSNNLITSIFQYPRVIYILIPILVVITFVISIVSFFLNKKLK</sequence>